<proteinExistence type="predicted"/>
<keyword evidence="3" id="KW-1185">Reference proteome</keyword>
<comment type="caution">
    <text evidence="2">The sequence shown here is derived from an EMBL/GenBank/DDBJ whole genome shotgun (WGS) entry which is preliminary data.</text>
</comment>
<evidence type="ECO:0000256" key="1">
    <source>
        <dbReference type="SAM" id="MobiDB-lite"/>
    </source>
</evidence>
<evidence type="ECO:0000313" key="2">
    <source>
        <dbReference type="EMBL" id="MCZ4245687.1"/>
    </source>
</evidence>
<dbReference type="EMBL" id="JAPWGM010000006">
    <property type="protein sequence ID" value="MCZ4245687.1"/>
    <property type="molecule type" value="Genomic_DNA"/>
</dbReference>
<feature type="compositionally biased region" description="Polar residues" evidence="1">
    <location>
        <begin position="41"/>
        <end position="50"/>
    </location>
</feature>
<name>A0ABT4LD82_9SPHI</name>
<gene>
    <name evidence="2" type="ORF">O0955_16880</name>
</gene>
<dbReference type="RefSeq" id="WP_269428735.1">
    <property type="nucleotide sequence ID" value="NZ_JAPWGM010000006.1"/>
</dbReference>
<sequence>MIRKAVTIFHFKVSPRHMLIRLQALHAGRYPSMSGLEINFTAGNQPTKPGQQRYHDFSSGLSKERDFRIR</sequence>
<reference evidence="2" key="1">
    <citation type="submission" date="2022-12" db="EMBL/GenBank/DDBJ databases">
        <title>Genome sequence of HCMS5-2.</title>
        <authorList>
            <person name="Woo H."/>
        </authorList>
    </citation>
    <scope>NUCLEOTIDE SEQUENCE</scope>
    <source>
        <strain evidence="2">HCMS5-2</strain>
    </source>
</reference>
<dbReference type="Proteomes" id="UP001144347">
    <property type="component" value="Unassembled WGS sequence"/>
</dbReference>
<protein>
    <submittedName>
        <fullName evidence="2">Uncharacterized protein</fullName>
    </submittedName>
</protein>
<organism evidence="2 3">
    <name type="scientific">Pedobacter punctiformis</name>
    <dbReference type="NCBI Taxonomy" id="3004097"/>
    <lineage>
        <taxon>Bacteria</taxon>
        <taxon>Pseudomonadati</taxon>
        <taxon>Bacteroidota</taxon>
        <taxon>Sphingobacteriia</taxon>
        <taxon>Sphingobacteriales</taxon>
        <taxon>Sphingobacteriaceae</taxon>
        <taxon>Pedobacter</taxon>
    </lineage>
</organism>
<accession>A0ABT4LD82</accession>
<evidence type="ECO:0000313" key="3">
    <source>
        <dbReference type="Proteomes" id="UP001144347"/>
    </source>
</evidence>
<feature type="region of interest" description="Disordered" evidence="1">
    <location>
        <begin position="41"/>
        <end position="70"/>
    </location>
</feature>